<reference evidence="2" key="1">
    <citation type="submission" date="2023-04" db="EMBL/GenBank/DDBJ databases">
        <authorList>
            <consortium name="ELIXIR-Norway"/>
        </authorList>
    </citation>
    <scope>NUCLEOTIDE SEQUENCE [LARGE SCALE GENOMIC DNA]</scope>
</reference>
<proteinExistence type="predicted"/>
<accession>A0ABN8Z188</accession>
<keyword evidence="3" id="KW-1185">Reference proteome</keyword>
<protein>
    <submittedName>
        <fullName evidence="2">Uncharacterized protein</fullName>
    </submittedName>
</protein>
<evidence type="ECO:0000256" key="1">
    <source>
        <dbReference type="SAM" id="MobiDB-lite"/>
    </source>
</evidence>
<organism evidence="2 3">
    <name type="scientific">Rangifer tarandus platyrhynchus</name>
    <name type="common">Svalbard reindeer</name>
    <dbReference type="NCBI Taxonomy" id="3082113"/>
    <lineage>
        <taxon>Eukaryota</taxon>
        <taxon>Metazoa</taxon>
        <taxon>Chordata</taxon>
        <taxon>Craniata</taxon>
        <taxon>Vertebrata</taxon>
        <taxon>Euteleostomi</taxon>
        <taxon>Mammalia</taxon>
        <taxon>Eutheria</taxon>
        <taxon>Laurasiatheria</taxon>
        <taxon>Artiodactyla</taxon>
        <taxon>Ruminantia</taxon>
        <taxon>Pecora</taxon>
        <taxon>Cervidae</taxon>
        <taxon>Odocoileinae</taxon>
        <taxon>Rangifer</taxon>
    </lineage>
</organism>
<gene>
    <name evidence="2" type="ORF">MRATA1EN1_LOCUS16330</name>
</gene>
<evidence type="ECO:0000313" key="2">
    <source>
        <dbReference type="EMBL" id="CAI9167368.1"/>
    </source>
</evidence>
<dbReference type="EMBL" id="OX459962">
    <property type="protein sequence ID" value="CAI9167368.1"/>
    <property type="molecule type" value="Genomic_DNA"/>
</dbReference>
<sequence length="110" mass="11819">MLPEEGARRKYSTKPRAPAGSVGRRRSCQRPESCGQVRQGRAKGPGLTRVSLVGAEDYGQCPAEARRVSSTALPTKNLPAHFGLAASILRRAQPFGKPSPPLAESRFSYA</sequence>
<name>A0ABN8Z188_RANTA</name>
<evidence type="ECO:0000313" key="3">
    <source>
        <dbReference type="Proteomes" id="UP001176941"/>
    </source>
</evidence>
<dbReference type="Proteomes" id="UP001176941">
    <property type="component" value="Chromosome 26"/>
</dbReference>
<feature type="region of interest" description="Disordered" evidence="1">
    <location>
        <begin position="1"/>
        <end position="48"/>
    </location>
</feature>